<dbReference type="GO" id="GO:0005524">
    <property type="term" value="F:ATP binding"/>
    <property type="evidence" value="ECO:0007669"/>
    <property type="project" value="InterPro"/>
</dbReference>
<dbReference type="AlphaFoldDB" id="A0A3E3IQS3"/>
<dbReference type="RefSeq" id="WP_025487430.1">
    <property type="nucleotide sequence ID" value="NZ_JBKVAZ010000035.1"/>
</dbReference>
<gene>
    <name evidence="2" type="ORF">DWY69_17510</name>
</gene>
<dbReference type="InterPro" id="IPR002611">
    <property type="entry name" value="IstB_ATP-bd"/>
</dbReference>
<feature type="domain" description="IstB-like ATP-binding" evidence="1">
    <location>
        <begin position="143"/>
        <end position="247"/>
    </location>
</feature>
<dbReference type="PANTHER" id="PTHR30050:SF4">
    <property type="entry name" value="ATP-BINDING PROTEIN RV3427C IN INSERTION SEQUENCE-RELATED"/>
    <property type="match status" value="1"/>
</dbReference>
<dbReference type="Pfam" id="PF01695">
    <property type="entry name" value="IstB_IS21"/>
    <property type="match status" value="1"/>
</dbReference>
<evidence type="ECO:0000313" key="3">
    <source>
        <dbReference type="Proteomes" id="UP000261166"/>
    </source>
</evidence>
<dbReference type="OrthoDB" id="2052561at2"/>
<dbReference type="EMBL" id="QVLU01000016">
    <property type="protein sequence ID" value="RGE69445.1"/>
    <property type="molecule type" value="Genomic_DNA"/>
</dbReference>
<evidence type="ECO:0000313" key="2">
    <source>
        <dbReference type="EMBL" id="RGE69445.1"/>
    </source>
</evidence>
<proteinExistence type="predicted"/>
<accession>A0A3E3IQS3</accession>
<dbReference type="InterPro" id="IPR027417">
    <property type="entry name" value="P-loop_NTPase"/>
</dbReference>
<organism evidence="2 3">
    <name type="scientific">Eisenbergiella massiliensis</name>
    <dbReference type="NCBI Taxonomy" id="1720294"/>
    <lineage>
        <taxon>Bacteria</taxon>
        <taxon>Bacillati</taxon>
        <taxon>Bacillota</taxon>
        <taxon>Clostridia</taxon>
        <taxon>Lachnospirales</taxon>
        <taxon>Lachnospiraceae</taxon>
        <taxon>Eisenbergiella</taxon>
    </lineage>
</organism>
<comment type="caution">
    <text evidence="2">The sequence shown here is derived from an EMBL/GenBank/DDBJ whole genome shotgun (WGS) entry which is preliminary data.</text>
</comment>
<sequence length="290" mass="33758">MTGEELARYRVMGGRTHWFEMSMDAAQISERRVYMRNVLQNHGDMSFLSADALDGSRLYRMVNGYIYENADGYEFFLSDNKVTQEETEFRRIRSMMPFEFLDCTGKDFNWGIYKTDAEQQKGLVASYIMNFEKFKENGMGLYIYSGVKGSGKTLLSCCLLNEIGKRYAVGTKFCNVLDFLDMTKKGYSGDDREVTALFDASLLVLDDIGVQMSKEWVDTVLYRLVNSRYTNRLPTIYTSNIPVEKLKVDDRISDRIESTTYFVRLPDEPVRQQERRKEKEKLMEEIKNSL</sequence>
<reference evidence="2 3" key="1">
    <citation type="submission" date="2018-08" db="EMBL/GenBank/DDBJ databases">
        <title>A genome reference for cultivated species of the human gut microbiota.</title>
        <authorList>
            <person name="Zou Y."/>
            <person name="Xue W."/>
            <person name="Luo G."/>
        </authorList>
    </citation>
    <scope>NUCLEOTIDE SEQUENCE [LARGE SCALE GENOMIC DNA]</scope>
    <source>
        <strain evidence="2 3">AF26-4BH</strain>
    </source>
</reference>
<evidence type="ECO:0000259" key="1">
    <source>
        <dbReference type="Pfam" id="PF01695"/>
    </source>
</evidence>
<dbReference type="Proteomes" id="UP000261166">
    <property type="component" value="Unassembled WGS sequence"/>
</dbReference>
<dbReference type="Gene3D" id="3.40.50.300">
    <property type="entry name" value="P-loop containing nucleotide triphosphate hydrolases"/>
    <property type="match status" value="1"/>
</dbReference>
<dbReference type="PANTHER" id="PTHR30050">
    <property type="entry name" value="CHROMOSOMAL REPLICATION INITIATOR PROTEIN DNAA"/>
    <property type="match status" value="1"/>
</dbReference>
<protein>
    <recommendedName>
        <fullName evidence="1">IstB-like ATP-binding domain-containing protein</fullName>
    </recommendedName>
</protein>
<dbReference type="GO" id="GO:0006260">
    <property type="term" value="P:DNA replication"/>
    <property type="evidence" value="ECO:0007669"/>
    <property type="project" value="TreeGrafter"/>
</dbReference>
<dbReference type="SUPFAM" id="SSF52540">
    <property type="entry name" value="P-loop containing nucleoside triphosphate hydrolases"/>
    <property type="match status" value="1"/>
</dbReference>
<name>A0A3E3IQS3_9FIRM</name>